<name>A0AAE3H6E3_9BACT</name>
<dbReference type="AlphaFoldDB" id="A0AAE3H6E3"/>
<dbReference type="SUPFAM" id="SSF54565">
    <property type="entry name" value="Ribosomal protein S16"/>
    <property type="match status" value="1"/>
</dbReference>
<organism evidence="5 6">
    <name type="scientific">Lacihabitans soyangensis</name>
    <dbReference type="NCBI Taxonomy" id="869394"/>
    <lineage>
        <taxon>Bacteria</taxon>
        <taxon>Pseudomonadati</taxon>
        <taxon>Bacteroidota</taxon>
        <taxon>Cytophagia</taxon>
        <taxon>Cytophagales</taxon>
        <taxon>Leadbetterellaceae</taxon>
        <taxon>Lacihabitans</taxon>
    </lineage>
</organism>
<evidence type="ECO:0000256" key="4">
    <source>
        <dbReference type="SAM" id="MobiDB-lite"/>
    </source>
</evidence>
<evidence type="ECO:0000256" key="2">
    <source>
        <dbReference type="ARBA" id="ARBA00023274"/>
    </source>
</evidence>
<keyword evidence="6" id="KW-1185">Reference proteome</keyword>
<gene>
    <name evidence="3" type="primary">rpsP</name>
    <name evidence="5" type="ORF">EGI31_18960</name>
</gene>
<dbReference type="GO" id="GO:0005737">
    <property type="term" value="C:cytoplasm"/>
    <property type="evidence" value="ECO:0007669"/>
    <property type="project" value="UniProtKB-ARBA"/>
</dbReference>
<dbReference type="Gene3D" id="3.30.1320.10">
    <property type="match status" value="1"/>
</dbReference>
<dbReference type="InterPro" id="IPR020592">
    <property type="entry name" value="Ribosomal_bS16_CS"/>
</dbReference>
<dbReference type="PROSITE" id="PS00732">
    <property type="entry name" value="RIBOSOMAL_S16"/>
    <property type="match status" value="1"/>
</dbReference>
<dbReference type="NCBIfam" id="TIGR00002">
    <property type="entry name" value="S16"/>
    <property type="match status" value="1"/>
</dbReference>
<comment type="caution">
    <text evidence="5">The sequence shown here is derived from an EMBL/GenBank/DDBJ whole genome shotgun (WGS) entry which is preliminary data.</text>
</comment>
<dbReference type="HAMAP" id="MF_00385">
    <property type="entry name" value="Ribosomal_bS16"/>
    <property type="match status" value="1"/>
</dbReference>
<evidence type="ECO:0000256" key="3">
    <source>
        <dbReference type="HAMAP-Rule" id="MF_00385"/>
    </source>
</evidence>
<evidence type="ECO:0000313" key="5">
    <source>
        <dbReference type="EMBL" id="MCP9765020.1"/>
    </source>
</evidence>
<dbReference type="PANTHER" id="PTHR12919:SF20">
    <property type="entry name" value="SMALL RIBOSOMAL SUBUNIT PROTEIN BS16M"/>
    <property type="match status" value="1"/>
</dbReference>
<proteinExistence type="inferred from homology"/>
<dbReference type="EMBL" id="RJUF01000180">
    <property type="protein sequence ID" value="MCP9765020.1"/>
    <property type="molecule type" value="Genomic_DNA"/>
</dbReference>
<dbReference type="GO" id="GO:0003735">
    <property type="term" value="F:structural constituent of ribosome"/>
    <property type="evidence" value="ECO:0007669"/>
    <property type="project" value="InterPro"/>
</dbReference>
<dbReference type="Pfam" id="PF00886">
    <property type="entry name" value="Ribosomal_S16"/>
    <property type="match status" value="1"/>
</dbReference>
<feature type="compositionally biased region" description="Low complexity" evidence="4">
    <location>
        <begin position="174"/>
        <end position="191"/>
    </location>
</feature>
<sequence>MAVKIRLARRGRNKMPIYDIVVADARAPRDGRFIEKLGQYNPHATPAIVTLKNDRALYWLQVGAQPTDTTRKILSVNGVMFKKHLQIGVDKGAITQEQADAKFEAWSKAKEEIRTQKIAKLNSSKEALRSAAFDAERKKKEDKVAAIAKAEADLIAASAPVVEEEVVAEETVAEETPAVEETAAEEASAAE</sequence>
<dbReference type="Proteomes" id="UP001204144">
    <property type="component" value="Unassembled WGS sequence"/>
</dbReference>
<protein>
    <recommendedName>
        <fullName evidence="3">Small ribosomal subunit protein bS16</fullName>
    </recommendedName>
</protein>
<dbReference type="RefSeq" id="WP_255038706.1">
    <property type="nucleotide sequence ID" value="NZ_RJUF01000180.1"/>
</dbReference>
<dbReference type="InterPro" id="IPR023803">
    <property type="entry name" value="Ribosomal_bS16_dom_sf"/>
</dbReference>
<dbReference type="GO" id="GO:0006412">
    <property type="term" value="P:translation"/>
    <property type="evidence" value="ECO:0007669"/>
    <property type="project" value="UniProtKB-UniRule"/>
</dbReference>
<evidence type="ECO:0000256" key="1">
    <source>
        <dbReference type="ARBA" id="ARBA00022980"/>
    </source>
</evidence>
<keyword evidence="1 3" id="KW-0689">Ribosomal protein</keyword>
<dbReference type="InterPro" id="IPR000307">
    <property type="entry name" value="Ribosomal_bS16"/>
</dbReference>
<dbReference type="PANTHER" id="PTHR12919">
    <property type="entry name" value="30S RIBOSOMAL PROTEIN S16"/>
    <property type="match status" value="1"/>
</dbReference>
<comment type="similarity">
    <text evidence="3">Belongs to the bacterial ribosomal protein bS16 family.</text>
</comment>
<dbReference type="GO" id="GO:0015935">
    <property type="term" value="C:small ribosomal subunit"/>
    <property type="evidence" value="ECO:0007669"/>
    <property type="project" value="TreeGrafter"/>
</dbReference>
<keyword evidence="2 3" id="KW-0687">Ribonucleoprotein</keyword>
<feature type="region of interest" description="Disordered" evidence="4">
    <location>
        <begin position="169"/>
        <end position="191"/>
    </location>
</feature>
<dbReference type="NCBIfam" id="NF011094">
    <property type="entry name" value="PRK14521.1"/>
    <property type="match status" value="1"/>
</dbReference>
<evidence type="ECO:0000313" key="6">
    <source>
        <dbReference type="Proteomes" id="UP001204144"/>
    </source>
</evidence>
<accession>A0AAE3H6E3</accession>
<reference evidence="5 6" key="1">
    <citation type="submission" date="2018-11" db="EMBL/GenBank/DDBJ databases">
        <title>Novel bacteria species description.</title>
        <authorList>
            <person name="Han J.-H."/>
        </authorList>
    </citation>
    <scope>NUCLEOTIDE SEQUENCE [LARGE SCALE GENOMIC DNA]</scope>
    <source>
        <strain evidence="5 6">KCTC23259</strain>
    </source>
</reference>